<dbReference type="GO" id="GO:0016787">
    <property type="term" value="F:hydrolase activity"/>
    <property type="evidence" value="ECO:0007669"/>
    <property type="project" value="UniProtKB-KW"/>
</dbReference>
<gene>
    <name evidence="2" type="ORF">HF577_18930</name>
</gene>
<dbReference type="Gene3D" id="3.40.50.1820">
    <property type="entry name" value="alpha/beta hydrolase"/>
    <property type="match status" value="1"/>
</dbReference>
<dbReference type="SUPFAM" id="SSF53474">
    <property type="entry name" value="alpha/beta-Hydrolases"/>
    <property type="match status" value="1"/>
</dbReference>
<dbReference type="PANTHER" id="PTHR43194">
    <property type="entry name" value="HYDROLASE ALPHA/BETA FOLD FAMILY"/>
    <property type="match status" value="1"/>
</dbReference>
<dbReference type="InterPro" id="IPR050228">
    <property type="entry name" value="Carboxylesterase_BioH"/>
</dbReference>
<organism evidence="2 3">
    <name type="scientific">Pseudonocardia xinjiangensis</name>
    <dbReference type="NCBI Taxonomy" id="75289"/>
    <lineage>
        <taxon>Bacteria</taxon>
        <taxon>Bacillati</taxon>
        <taxon>Actinomycetota</taxon>
        <taxon>Actinomycetes</taxon>
        <taxon>Pseudonocardiales</taxon>
        <taxon>Pseudonocardiaceae</taxon>
        <taxon>Pseudonocardia</taxon>
    </lineage>
</organism>
<evidence type="ECO:0000313" key="2">
    <source>
        <dbReference type="EMBL" id="NMH79155.1"/>
    </source>
</evidence>
<comment type="caution">
    <text evidence="2">The sequence shown here is derived from an EMBL/GenBank/DDBJ whole genome shotgun (WGS) entry which is preliminary data.</text>
</comment>
<accession>A0ABX1RFI0</accession>
<evidence type="ECO:0000313" key="3">
    <source>
        <dbReference type="Proteomes" id="UP001296706"/>
    </source>
</evidence>
<dbReference type="EMBL" id="JAAXKY010000060">
    <property type="protein sequence ID" value="NMH79155.1"/>
    <property type="molecule type" value="Genomic_DNA"/>
</dbReference>
<dbReference type="Proteomes" id="UP001296706">
    <property type="component" value="Unassembled WGS sequence"/>
</dbReference>
<dbReference type="Pfam" id="PF12697">
    <property type="entry name" value="Abhydrolase_6"/>
    <property type="match status" value="1"/>
</dbReference>
<sequence length="291" mass="31778">MLLSGLRLGRTNLSSDSSTDTIVLIHGFWVTPRSWEHWVTRYEQQGYRVITPAYPGYEVEVEALNADPSPIEAATIPGIVEHLESVVRELDTPPILMGHSAGGAFVQILLDHGFGAAGVALNSAPTEGVPVVPLSQIKATFPVLGNPANRHKAVGYTHEQWHYAFTNTFTEEESRALYDRYHIPASGSILFESALANLVPGHQGTYVDYHNDQRAPLLFVAGTEDHLMPAKIQWSNAKHYKSATVTEVAEFSGKCHLLPAQQGWEEIADYALAWAARHASAKLTQGAATTA</sequence>
<protein>
    <submittedName>
        <fullName evidence="2">Alpha/beta hydrolase</fullName>
    </submittedName>
</protein>
<reference evidence="2 3" key="1">
    <citation type="submission" date="2020-04" db="EMBL/GenBank/DDBJ databases">
        <authorList>
            <person name="Klaysubun C."/>
            <person name="Duangmal K."/>
            <person name="Lipun K."/>
        </authorList>
    </citation>
    <scope>NUCLEOTIDE SEQUENCE [LARGE SCALE GENOMIC DNA]</scope>
    <source>
        <strain evidence="2 3">JCM 11839</strain>
    </source>
</reference>
<keyword evidence="3" id="KW-1185">Reference proteome</keyword>
<keyword evidence="2" id="KW-0378">Hydrolase</keyword>
<dbReference type="InterPro" id="IPR029058">
    <property type="entry name" value="AB_hydrolase_fold"/>
</dbReference>
<name>A0ABX1RFI0_9PSEU</name>
<dbReference type="InterPro" id="IPR000073">
    <property type="entry name" value="AB_hydrolase_1"/>
</dbReference>
<proteinExistence type="predicted"/>
<dbReference type="PANTHER" id="PTHR43194:SF2">
    <property type="entry name" value="PEROXISOMAL MEMBRANE PROTEIN LPX1"/>
    <property type="match status" value="1"/>
</dbReference>
<feature type="domain" description="AB hydrolase-1" evidence="1">
    <location>
        <begin position="22"/>
        <end position="268"/>
    </location>
</feature>
<evidence type="ECO:0000259" key="1">
    <source>
        <dbReference type="Pfam" id="PF12697"/>
    </source>
</evidence>